<evidence type="ECO:0000256" key="4">
    <source>
        <dbReference type="ARBA" id="ARBA00022840"/>
    </source>
</evidence>
<dbReference type="GO" id="GO:0005524">
    <property type="term" value="F:ATP binding"/>
    <property type="evidence" value="ECO:0007669"/>
    <property type="project" value="UniProtKB-KW"/>
</dbReference>
<feature type="domain" description="ABC transporter" evidence="6">
    <location>
        <begin position="10"/>
        <end position="244"/>
    </location>
</feature>
<evidence type="ECO:0000256" key="2">
    <source>
        <dbReference type="ARBA" id="ARBA00022448"/>
    </source>
</evidence>
<dbReference type="RefSeq" id="WP_143939216.1">
    <property type="nucleotide sequence ID" value="NZ_VKKG01000006.1"/>
</dbReference>
<evidence type="ECO:0000313" key="8">
    <source>
        <dbReference type="Proteomes" id="UP000317638"/>
    </source>
</evidence>
<organism evidence="7 8">
    <name type="scientific">Tessaracoccus rhinocerotis</name>
    <dbReference type="NCBI Taxonomy" id="1689449"/>
    <lineage>
        <taxon>Bacteria</taxon>
        <taxon>Bacillati</taxon>
        <taxon>Actinomycetota</taxon>
        <taxon>Actinomycetes</taxon>
        <taxon>Propionibacteriales</taxon>
        <taxon>Propionibacteriaceae</taxon>
        <taxon>Tessaracoccus</taxon>
    </lineage>
</organism>
<dbReference type="Gene3D" id="3.40.50.300">
    <property type="entry name" value="P-loop containing nucleotide triphosphate hydrolases"/>
    <property type="match status" value="1"/>
</dbReference>
<evidence type="ECO:0000256" key="3">
    <source>
        <dbReference type="ARBA" id="ARBA00022741"/>
    </source>
</evidence>
<dbReference type="PANTHER" id="PTHR43820:SF4">
    <property type="entry name" value="HIGH-AFFINITY BRANCHED-CHAIN AMINO ACID TRANSPORT ATP-BINDING PROTEIN LIVF"/>
    <property type="match status" value="1"/>
</dbReference>
<dbReference type="Proteomes" id="UP000317638">
    <property type="component" value="Unassembled WGS sequence"/>
</dbReference>
<comment type="caution">
    <text evidence="7">The sequence shown here is derived from an EMBL/GenBank/DDBJ whole genome shotgun (WGS) entry which is preliminary data.</text>
</comment>
<evidence type="ECO:0000259" key="6">
    <source>
        <dbReference type="PROSITE" id="PS50893"/>
    </source>
</evidence>
<dbReference type="InterPro" id="IPR027417">
    <property type="entry name" value="P-loop_NTPase"/>
</dbReference>
<comment type="similarity">
    <text evidence="1">Belongs to the ABC transporter superfamily.</text>
</comment>
<evidence type="ECO:0000256" key="1">
    <source>
        <dbReference type="ARBA" id="ARBA00005417"/>
    </source>
</evidence>
<dbReference type="InterPro" id="IPR003439">
    <property type="entry name" value="ABC_transporter-like_ATP-bd"/>
</dbReference>
<accession>A0A553JXB2</accession>
<dbReference type="InterPro" id="IPR003593">
    <property type="entry name" value="AAA+_ATPase"/>
</dbReference>
<dbReference type="PROSITE" id="PS50893">
    <property type="entry name" value="ABC_TRANSPORTER_2"/>
    <property type="match status" value="1"/>
</dbReference>
<sequence length="247" mass="26814">MSSEKKQPLLEARDVNVHYGQFHALQDVSYTIGKGEIVSLLGGNACGKSTSMKTILRLVAPSSGSITFDGESTLGMSTADVVSRGIASVPEARRVFPEMTIEDNLLVGAYTRRDGSAEIRKDLAAQYDLFPRLAERRRQQAGTMSGGEQQMLAFARALMSRPKLICMDEPTMGLAPIIVDQVLETIQRINSELGLSVFMVEQNAELALSIAHRGYVLVNGVVTLSGGANELIRDPRIREAYLGQKAA</sequence>
<keyword evidence="5" id="KW-0029">Amino-acid transport</keyword>
<dbReference type="GO" id="GO:0015807">
    <property type="term" value="P:L-amino acid transport"/>
    <property type="evidence" value="ECO:0007669"/>
    <property type="project" value="TreeGrafter"/>
</dbReference>
<dbReference type="GO" id="GO:0016887">
    <property type="term" value="F:ATP hydrolysis activity"/>
    <property type="evidence" value="ECO:0007669"/>
    <property type="project" value="InterPro"/>
</dbReference>
<gene>
    <name evidence="7" type="ORF">FOJ82_14595</name>
</gene>
<dbReference type="SUPFAM" id="SSF52540">
    <property type="entry name" value="P-loop containing nucleoside triphosphate hydrolases"/>
    <property type="match status" value="1"/>
</dbReference>
<dbReference type="EMBL" id="VKKG01000006">
    <property type="protein sequence ID" value="TRY17073.1"/>
    <property type="molecule type" value="Genomic_DNA"/>
</dbReference>
<dbReference type="AlphaFoldDB" id="A0A553JXB2"/>
<dbReference type="SMART" id="SM00382">
    <property type="entry name" value="AAA"/>
    <property type="match status" value="1"/>
</dbReference>
<dbReference type="CDD" id="cd03224">
    <property type="entry name" value="ABC_TM1139_LivF_branched"/>
    <property type="match status" value="1"/>
</dbReference>
<keyword evidence="3" id="KW-0547">Nucleotide-binding</keyword>
<evidence type="ECO:0000256" key="5">
    <source>
        <dbReference type="ARBA" id="ARBA00022970"/>
    </source>
</evidence>
<keyword evidence="2" id="KW-0813">Transport</keyword>
<dbReference type="PANTHER" id="PTHR43820">
    <property type="entry name" value="HIGH-AFFINITY BRANCHED-CHAIN AMINO ACID TRANSPORT ATP-BINDING PROTEIN LIVF"/>
    <property type="match status" value="1"/>
</dbReference>
<proteinExistence type="inferred from homology"/>
<dbReference type="PROSITE" id="PS00211">
    <property type="entry name" value="ABC_TRANSPORTER_1"/>
    <property type="match status" value="1"/>
</dbReference>
<dbReference type="Pfam" id="PF00005">
    <property type="entry name" value="ABC_tran"/>
    <property type="match status" value="1"/>
</dbReference>
<dbReference type="OrthoDB" id="9776369at2"/>
<dbReference type="InterPro" id="IPR017871">
    <property type="entry name" value="ABC_transporter-like_CS"/>
</dbReference>
<evidence type="ECO:0000313" key="7">
    <source>
        <dbReference type="EMBL" id="TRY17073.1"/>
    </source>
</evidence>
<protein>
    <submittedName>
        <fullName evidence="7">ABC transporter ATP-binding protein</fullName>
    </submittedName>
</protein>
<reference evidence="7 8" key="1">
    <citation type="submission" date="2019-07" db="EMBL/GenBank/DDBJ databases">
        <authorList>
            <person name="Zhou L.-Y."/>
        </authorList>
    </citation>
    <scope>NUCLEOTIDE SEQUENCE [LARGE SCALE GENOMIC DNA]</scope>
    <source>
        <strain evidence="7 8">YIM 101269</strain>
    </source>
</reference>
<keyword evidence="4 7" id="KW-0067">ATP-binding</keyword>
<dbReference type="InterPro" id="IPR052156">
    <property type="entry name" value="BCAA_Transport_ATP-bd_LivF"/>
</dbReference>
<dbReference type="GO" id="GO:0015658">
    <property type="term" value="F:branched-chain amino acid transmembrane transporter activity"/>
    <property type="evidence" value="ECO:0007669"/>
    <property type="project" value="TreeGrafter"/>
</dbReference>
<keyword evidence="8" id="KW-1185">Reference proteome</keyword>
<name>A0A553JXB2_9ACTN</name>